<organism evidence="5 6">
    <name type="scientific">Pseudidiomarina aquimaris</name>
    <dbReference type="NCBI Taxonomy" id="641841"/>
    <lineage>
        <taxon>Bacteria</taxon>
        <taxon>Pseudomonadati</taxon>
        <taxon>Pseudomonadota</taxon>
        <taxon>Gammaproteobacteria</taxon>
        <taxon>Alteromonadales</taxon>
        <taxon>Idiomarinaceae</taxon>
        <taxon>Pseudidiomarina</taxon>
    </lineage>
</organism>
<protein>
    <submittedName>
        <fullName evidence="5">8-amino-7-oxononanoate synthase</fullName>
        <ecNumber evidence="5">2.3.1.47</ecNumber>
    </submittedName>
</protein>
<gene>
    <name evidence="5" type="ORF">CWE21_01905</name>
</gene>
<dbReference type="Pfam" id="PF00155">
    <property type="entry name" value="Aminotran_1_2"/>
    <property type="match status" value="1"/>
</dbReference>
<evidence type="ECO:0000256" key="3">
    <source>
        <dbReference type="ARBA" id="ARBA00022898"/>
    </source>
</evidence>
<evidence type="ECO:0000259" key="4">
    <source>
        <dbReference type="Pfam" id="PF00155"/>
    </source>
</evidence>
<keyword evidence="6" id="KW-1185">Reference proteome</keyword>
<dbReference type="PANTHER" id="PTHR13693">
    <property type="entry name" value="CLASS II AMINOTRANSFERASE/8-AMINO-7-OXONONANOATE SYNTHASE"/>
    <property type="match status" value="1"/>
</dbReference>
<evidence type="ECO:0000313" key="5">
    <source>
        <dbReference type="EMBL" id="RUO50872.1"/>
    </source>
</evidence>
<dbReference type="EC" id="2.3.1.47" evidence="5"/>
<comment type="caution">
    <text evidence="5">The sequence shown here is derived from an EMBL/GenBank/DDBJ whole genome shotgun (WGS) entry which is preliminary data.</text>
</comment>
<evidence type="ECO:0000256" key="2">
    <source>
        <dbReference type="ARBA" id="ARBA00022679"/>
    </source>
</evidence>
<dbReference type="InterPro" id="IPR015422">
    <property type="entry name" value="PyrdxlP-dep_Trfase_small"/>
</dbReference>
<dbReference type="InterPro" id="IPR004839">
    <property type="entry name" value="Aminotransferase_I/II_large"/>
</dbReference>
<keyword evidence="3" id="KW-0663">Pyridoxal phosphate</keyword>
<evidence type="ECO:0000256" key="1">
    <source>
        <dbReference type="ARBA" id="ARBA00001933"/>
    </source>
</evidence>
<keyword evidence="5" id="KW-0012">Acyltransferase</keyword>
<dbReference type="AlphaFoldDB" id="A0A432XQA9"/>
<dbReference type="InterPro" id="IPR015424">
    <property type="entry name" value="PyrdxlP-dep_Trfase"/>
</dbReference>
<dbReference type="Gene3D" id="3.90.1150.10">
    <property type="entry name" value="Aspartate Aminotransferase, domain 1"/>
    <property type="match status" value="1"/>
</dbReference>
<dbReference type="EMBL" id="PIPT01000001">
    <property type="protein sequence ID" value="RUO50872.1"/>
    <property type="molecule type" value="Genomic_DNA"/>
</dbReference>
<keyword evidence="2 5" id="KW-0808">Transferase</keyword>
<evidence type="ECO:0000313" key="6">
    <source>
        <dbReference type="Proteomes" id="UP000286678"/>
    </source>
</evidence>
<dbReference type="SUPFAM" id="SSF53383">
    <property type="entry name" value="PLP-dependent transferases"/>
    <property type="match status" value="1"/>
</dbReference>
<dbReference type="GO" id="GO:0009102">
    <property type="term" value="P:biotin biosynthetic process"/>
    <property type="evidence" value="ECO:0007669"/>
    <property type="project" value="TreeGrafter"/>
</dbReference>
<dbReference type="InterPro" id="IPR015421">
    <property type="entry name" value="PyrdxlP-dep_Trfase_major"/>
</dbReference>
<comment type="cofactor">
    <cofactor evidence="1">
        <name>pyridoxal 5'-phosphate</name>
        <dbReference type="ChEBI" id="CHEBI:597326"/>
    </cofactor>
</comment>
<reference evidence="6" key="1">
    <citation type="journal article" date="2018" name="Front. Microbiol.">
        <title>Genome-Based Analysis Reveals the Taxonomy and Diversity of the Family Idiomarinaceae.</title>
        <authorList>
            <person name="Liu Y."/>
            <person name="Lai Q."/>
            <person name="Shao Z."/>
        </authorList>
    </citation>
    <scope>NUCLEOTIDE SEQUENCE [LARGE SCALE GENOMIC DNA]</scope>
    <source>
        <strain evidence="6">SW15</strain>
    </source>
</reference>
<accession>A0A432XQA9</accession>
<dbReference type="GO" id="GO:0030170">
    <property type="term" value="F:pyridoxal phosphate binding"/>
    <property type="evidence" value="ECO:0007669"/>
    <property type="project" value="InterPro"/>
</dbReference>
<dbReference type="Gene3D" id="3.40.640.10">
    <property type="entry name" value="Type I PLP-dependent aspartate aminotransferase-like (Major domain)"/>
    <property type="match status" value="1"/>
</dbReference>
<feature type="domain" description="Aminotransferase class I/classII large" evidence="4">
    <location>
        <begin position="44"/>
        <end position="385"/>
    </location>
</feature>
<dbReference type="PANTHER" id="PTHR13693:SF100">
    <property type="entry name" value="8-AMINO-7-OXONONANOATE SYNTHASE"/>
    <property type="match status" value="1"/>
</dbReference>
<dbReference type="InterPro" id="IPR050087">
    <property type="entry name" value="AON_synthase_class-II"/>
</dbReference>
<dbReference type="Proteomes" id="UP000286678">
    <property type="component" value="Unassembled WGS sequence"/>
</dbReference>
<sequence length="394" mass="42150">MPLESVRRAMAQQLEQRAAQQRKRNLQVVVPLTSREIAVAGNRYLNFSSNDYLGLSQHPKVLGSYAASRSIGARASTLVTGYSDAHANLCGVLAEVLERPSVLLFSSAFAANVGALGTLGPLYSELYLDRLAHASLLQGALQGARQTGYRWRRFQHNDLRTAQKWTAAHNDSCLVVSESIFSMDGDVLPQDALAGLLSHVKNADVMIDDAHGFGVCGSDGRGVAEQFSVAEVGLLSLAFGKACGVAGGAIATDEWSADYLINFCPELIYSTAMPPAQAAAIQAAVEIITSAEGQHLREKLAVNVAYFHELCRSAQLPVSTSEHAIQTLQVGADAKALQLSETLRNAGIWCSAIRPPTVPENTARLRITLTAAHNDDDIRQLVAALAAGFEDVNL</sequence>
<dbReference type="GO" id="GO:0008710">
    <property type="term" value="F:8-amino-7-oxononanoate synthase activity"/>
    <property type="evidence" value="ECO:0007669"/>
    <property type="project" value="UniProtKB-EC"/>
</dbReference>
<proteinExistence type="predicted"/>
<name>A0A432XQA9_9GAMM</name>